<dbReference type="NCBIfam" id="TIGR02595">
    <property type="entry name" value="PEP_CTERM"/>
    <property type="match status" value="1"/>
</dbReference>
<dbReference type="Proteomes" id="UP000218765">
    <property type="component" value="Chromosome"/>
</dbReference>
<dbReference type="RefSeq" id="WP_157745690.1">
    <property type="nucleotide sequence ID" value="NZ_AP018052.1"/>
</dbReference>
<proteinExistence type="predicted"/>
<keyword evidence="4" id="KW-1185">Reference proteome</keyword>
<dbReference type="Gene3D" id="3.40.50.410">
    <property type="entry name" value="von Willebrand factor, type A domain"/>
    <property type="match status" value="1"/>
</dbReference>
<feature type="signal peptide" evidence="1">
    <location>
        <begin position="1"/>
        <end position="27"/>
    </location>
</feature>
<evidence type="ECO:0000313" key="4">
    <source>
        <dbReference type="Proteomes" id="UP000218765"/>
    </source>
</evidence>
<organism evidence="3 4">
    <name type="scientific">Thiohalobacter thiocyanaticus</name>
    <dbReference type="NCBI Taxonomy" id="585455"/>
    <lineage>
        <taxon>Bacteria</taxon>
        <taxon>Pseudomonadati</taxon>
        <taxon>Pseudomonadota</taxon>
        <taxon>Gammaproteobacteria</taxon>
        <taxon>Thiohalobacterales</taxon>
        <taxon>Thiohalobacteraceae</taxon>
        <taxon>Thiohalobacter</taxon>
    </lineage>
</organism>
<dbReference type="Pfam" id="PF06707">
    <property type="entry name" value="DUF1194"/>
    <property type="match status" value="1"/>
</dbReference>
<name>A0A1Z4VU05_9GAMM</name>
<dbReference type="InterPro" id="IPR036465">
    <property type="entry name" value="vWFA_dom_sf"/>
</dbReference>
<dbReference type="InterPro" id="IPR013424">
    <property type="entry name" value="Ice-binding_C"/>
</dbReference>
<feature type="chain" id="PRO_5012961429" description="VWFA domain-containing protein" evidence="1">
    <location>
        <begin position="28"/>
        <end position="237"/>
    </location>
</feature>
<evidence type="ECO:0000313" key="3">
    <source>
        <dbReference type="EMBL" id="BAZ95110.1"/>
    </source>
</evidence>
<sequence>MKFNLRKTIMGVAASLPLLFGASNAMSADVELALAIDRSGSISGADFALQIGAYASALNDSTILPQDGTVAIGVWSFGQTVVEHFAMTDITAGNIGSLITAINGITQFQSGATALGPAIEDAAAALLAYDTGATRQVIDVSTDGSGNTGINQVTAATNAIGAGVDTINCIGVGPFASCNFEMGTNSFEVLADSFADFESALRLKLRREITGVPEPMTLALMGIALAGIGATSKRRKA</sequence>
<dbReference type="InterPro" id="IPR010607">
    <property type="entry name" value="DUF1194"/>
</dbReference>
<dbReference type="PROSITE" id="PS50234">
    <property type="entry name" value="VWFA"/>
    <property type="match status" value="1"/>
</dbReference>
<dbReference type="AlphaFoldDB" id="A0A1Z4VU05"/>
<keyword evidence="1" id="KW-0732">Signal</keyword>
<gene>
    <name evidence="3" type="ORF">FOKN1_2745</name>
</gene>
<dbReference type="SUPFAM" id="SSF53300">
    <property type="entry name" value="vWA-like"/>
    <property type="match status" value="1"/>
</dbReference>
<evidence type="ECO:0000256" key="1">
    <source>
        <dbReference type="SAM" id="SignalP"/>
    </source>
</evidence>
<dbReference type="CDD" id="cd00198">
    <property type="entry name" value="vWFA"/>
    <property type="match status" value="1"/>
</dbReference>
<dbReference type="Pfam" id="PF07589">
    <property type="entry name" value="PEP-CTERM"/>
    <property type="match status" value="1"/>
</dbReference>
<dbReference type="InterPro" id="IPR002035">
    <property type="entry name" value="VWF_A"/>
</dbReference>
<feature type="domain" description="VWFA" evidence="2">
    <location>
        <begin position="31"/>
        <end position="216"/>
    </location>
</feature>
<dbReference type="KEGG" id="ttc:FOKN1_2745"/>
<dbReference type="SMART" id="SM00327">
    <property type="entry name" value="VWA"/>
    <property type="match status" value="1"/>
</dbReference>
<protein>
    <recommendedName>
        <fullName evidence="2">VWFA domain-containing protein</fullName>
    </recommendedName>
</protein>
<dbReference type="OrthoDB" id="9792179at2"/>
<reference evidence="3 4" key="1">
    <citation type="submission" date="2017-05" db="EMBL/GenBank/DDBJ databases">
        <title>Thiocyanate degradation by Thiohalobacter thiocyanaticus FOKN1.</title>
        <authorList>
            <person name="Oshiki M."/>
            <person name="Fukushima T."/>
            <person name="Kawano S."/>
            <person name="Nakagawa J."/>
        </authorList>
    </citation>
    <scope>NUCLEOTIDE SEQUENCE [LARGE SCALE GENOMIC DNA]</scope>
    <source>
        <strain evidence="3 4">FOKN1</strain>
    </source>
</reference>
<accession>A0A1Z4VU05</accession>
<evidence type="ECO:0000259" key="2">
    <source>
        <dbReference type="PROSITE" id="PS50234"/>
    </source>
</evidence>
<dbReference type="EMBL" id="AP018052">
    <property type="protein sequence ID" value="BAZ95110.1"/>
    <property type="molecule type" value="Genomic_DNA"/>
</dbReference>